<gene>
    <name evidence="8" type="ORF">TRFO_13442</name>
</gene>
<dbReference type="GO" id="GO:0016020">
    <property type="term" value="C:membrane"/>
    <property type="evidence" value="ECO:0007669"/>
    <property type="project" value="UniProtKB-SubCell"/>
</dbReference>
<dbReference type="RefSeq" id="XP_068369252.1">
    <property type="nucleotide sequence ID" value="XM_068497247.1"/>
</dbReference>
<dbReference type="InterPro" id="IPR050932">
    <property type="entry name" value="TM2D1-3-like"/>
</dbReference>
<dbReference type="PANTHER" id="PTHR21016">
    <property type="entry name" value="BETA-AMYLOID BINDING PROTEIN-RELATED"/>
    <property type="match status" value="1"/>
</dbReference>
<feature type="domain" description="TM2" evidence="7">
    <location>
        <begin position="154"/>
        <end position="201"/>
    </location>
</feature>
<evidence type="ECO:0000256" key="2">
    <source>
        <dbReference type="ARBA" id="ARBA00008284"/>
    </source>
</evidence>
<evidence type="ECO:0000256" key="3">
    <source>
        <dbReference type="ARBA" id="ARBA00022692"/>
    </source>
</evidence>
<dbReference type="EMBL" id="MLAK01000145">
    <property type="protein sequence ID" value="OHT16116.1"/>
    <property type="molecule type" value="Genomic_DNA"/>
</dbReference>
<keyword evidence="5 6" id="KW-0472">Membrane</keyword>
<dbReference type="Proteomes" id="UP000179807">
    <property type="component" value="Unassembled WGS sequence"/>
</dbReference>
<keyword evidence="9" id="KW-1185">Reference proteome</keyword>
<reference evidence="8" key="1">
    <citation type="submission" date="2016-10" db="EMBL/GenBank/DDBJ databases">
        <authorList>
            <person name="Benchimol M."/>
            <person name="Almeida L.G."/>
            <person name="Vasconcelos A.T."/>
            <person name="Perreira-Neves A."/>
            <person name="Rosa I.A."/>
            <person name="Tasca T."/>
            <person name="Bogo M.R."/>
            <person name="de Souza W."/>
        </authorList>
    </citation>
    <scope>NUCLEOTIDE SEQUENCE [LARGE SCALE GENOMIC DNA]</scope>
    <source>
        <strain evidence="8">K</strain>
    </source>
</reference>
<evidence type="ECO:0000256" key="4">
    <source>
        <dbReference type="ARBA" id="ARBA00022989"/>
    </source>
</evidence>
<comment type="caution">
    <text evidence="8">The sequence shown here is derived from an EMBL/GenBank/DDBJ whole genome shotgun (WGS) entry which is preliminary data.</text>
</comment>
<comment type="similarity">
    <text evidence="2">Belongs to the TM2 family.</text>
</comment>
<keyword evidence="4 6" id="KW-1133">Transmembrane helix</keyword>
<keyword evidence="3 6" id="KW-0812">Transmembrane</keyword>
<dbReference type="PANTHER" id="PTHR21016:SF25">
    <property type="entry name" value="TM2 DOMAIN-CONTAINING PROTEIN DDB_G0277895-RELATED"/>
    <property type="match status" value="1"/>
</dbReference>
<dbReference type="Pfam" id="PF05154">
    <property type="entry name" value="TM2"/>
    <property type="match status" value="1"/>
</dbReference>
<dbReference type="OrthoDB" id="408511at2759"/>
<evidence type="ECO:0000256" key="1">
    <source>
        <dbReference type="ARBA" id="ARBA00004141"/>
    </source>
</evidence>
<dbReference type="AlphaFoldDB" id="A0A1J4L2D1"/>
<name>A0A1J4L2D1_9EUKA</name>
<accession>A0A1J4L2D1</accession>
<evidence type="ECO:0000259" key="7">
    <source>
        <dbReference type="Pfam" id="PF05154"/>
    </source>
</evidence>
<comment type="subcellular location">
    <subcellularLocation>
        <location evidence="1">Membrane</location>
        <topology evidence="1">Multi-pass membrane protein</topology>
    </subcellularLocation>
</comment>
<feature type="transmembrane region" description="Helical" evidence="6">
    <location>
        <begin position="29"/>
        <end position="52"/>
    </location>
</feature>
<sequence>MLIVLRENPWIYRKVLTFYFSPLMTDFEIFWKSVNLMLFFSFFTFSWAAAVIKYRDCPSIGAPNCEKIWDGTTALIPCQLLPKEYRICTSRGLDKFQPYFQDIYPNISGNGCQNDYNNINQFGMAVCQPTKGIQCLGEQYWIINDYRCFEEGTYSFITVLCTSIFFGVFGVDRLILGYPLLGTLKLMTFGGLGIWYVVDLILISLGKIAPNFGYRFSNSY</sequence>
<protein>
    <submittedName>
        <fullName evidence="8">TM2 domain containing protein</fullName>
    </submittedName>
</protein>
<evidence type="ECO:0000313" key="9">
    <source>
        <dbReference type="Proteomes" id="UP000179807"/>
    </source>
</evidence>
<feature type="transmembrane region" description="Helical" evidence="6">
    <location>
        <begin position="156"/>
        <end position="180"/>
    </location>
</feature>
<dbReference type="VEuPathDB" id="TrichDB:TRFO_13442"/>
<evidence type="ECO:0000256" key="6">
    <source>
        <dbReference type="SAM" id="Phobius"/>
    </source>
</evidence>
<feature type="transmembrane region" description="Helical" evidence="6">
    <location>
        <begin position="186"/>
        <end position="205"/>
    </location>
</feature>
<organism evidence="8 9">
    <name type="scientific">Tritrichomonas foetus</name>
    <dbReference type="NCBI Taxonomy" id="1144522"/>
    <lineage>
        <taxon>Eukaryota</taxon>
        <taxon>Metamonada</taxon>
        <taxon>Parabasalia</taxon>
        <taxon>Tritrichomonadida</taxon>
        <taxon>Tritrichomonadidae</taxon>
        <taxon>Tritrichomonas</taxon>
    </lineage>
</organism>
<proteinExistence type="inferred from homology"/>
<dbReference type="InterPro" id="IPR007829">
    <property type="entry name" value="TM2"/>
</dbReference>
<dbReference type="GeneID" id="94831951"/>
<evidence type="ECO:0000256" key="5">
    <source>
        <dbReference type="ARBA" id="ARBA00023136"/>
    </source>
</evidence>
<evidence type="ECO:0000313" key="8">
    <source>
        <dbReference type="EMBL" id="OHT16116.1"/>
    </source>
</evidence>